<keyword evidence="2" id="KW-0614">Plasmid</keyword>
<dbReference type="EMBL" id="CP002199">
    <property type="protein sequence ID" value="ADN17914.1"/>
    <property type="molecule type" value="Genomic_DNA"/>
</dbReference>
<sequence length="66" mass="7590">MSNPLRSGGNYEDGYRENVYDLSNLGDNPYSDSLENPNPQLAHLQELERLQQQQREQQEQLEPDAG</sequence>
<feature type="compositionally biased region" description="Polar residues" evidence="1">
    <location>
        <begin position="30"/>
        <end position="39"/>
    </location>
</feature>
<dbReference type="RefSeq" id="WP_013334664.1">
    <property type="nucleotide sequence ID" value="NC_014533.1"/>
</dbReference>
<reference evidence="3" key="1">
    <citation type="journal article" date="2011" name="MBio">
        <title>Novel metabolic attributes of the genus Cyanothece, comprising a group of unicellular nitrogen-fixing Cyanobacteria.</title>
        <authorList>
            <person name="Bandyopadhyay A."/>
            <person name="Elvitigala T."/>
            <person name="Welsh E."/>
            <person name="Stockel J."/>
            <person name="Liberton M."/>
            <person name="Min H."/>
            <person name="Sherman L.A."/>
            <person name="Pakrasi H.B."/>
        </authorList>
    </citation>
    <scope>NUCLEOTIDE SEQUENCE [LARGE SCALE GENOMIC DNA]</scope>
    <source>
        <strain evidence="3">PCC 7822</strain>
        <plasmid evidence="3">Cy782201</plasmid>
    </source>
</reference>
<feature type="region of interest" description="Disordered" evidence="1">
    <location>
        <begin position="1"/>
        <end position="39"/>
    </location>
</feature>
<dbReference type="AlphaFoldDB" id="E0ULT4"/>
<dbReference type="KEGG" id="cyj:Cyan7822_6072"/>
<dbReference type="OrthoDB" id="583238at2"/>
<dbReference type="HOGENOM" id="CLU_2823930_0_0_3"/>
<geneLocation type="plasmid" evidence="2 3">
    <name>Cy782201</name>
</geneLocation>
<keyword evidence="3" id="KW-1185">Reference proteome</keyword>
<organism evidence="2 3">
    <name type="scientific">Gloeothece verrucosa (strain PCC 7822)</name>
    <name type="common">Cyanothece sp. (strain PCC 7822)</name>
    <dbReference type="NCBI Taxonomy" id="497965"/>
    <lineage>
        <taxon>Bacteria</taxon>
        <taxon>Bacillati</taxon>
        <taxon>Cyanobacteriota</taxon>
        <taxon>Cyanophyceae</taxon>
        <taxon>Oscillatoriophycideae</taxon>
        <taxon>Chroococcales</taxon>
        <taxon>Aphanothecaceae</taxon>
        <taxon>Gloeothece</taxon>
        <taxon>Gloeothece verrucosa</taxon>
    </lineage>
</organism>
<proteinExistence type="predicted"/>
<protein>
    <submittedName>
        <fullName evidence="2">Uncharacterized protein</fullName>
    </submittedName>
</protein>
<evidence type="ECO:0000313" key="3">
    <source>
        <dbReference type="Proteomes" id="UP000008206"/>
    </source>
</evidence>
<accession>E0ULT4</accession>
<evidence type="ECO:0000256" key="1">
    <source>
        <dbReference type="SAM" id="MobiDB-lite"/>
    </source>
</evidence>
<gene>
    <name evidence="2" type="ordered locus">Cyan7822_6072</name>
</gene>
<name>E0ULT4_GLOV7</name>
<dbReference type="Proteomes" id="UP000008206">
    <property type="component" value="Plasmid Cy782201"/>
</dbReference>
<evidence type="ECO:0000313" key="2">
    <source>
        <dbReference type="EMBL" id="ADN17914.1"/>
    </source>
</evidence>